<gene>
    <name evidence="8" type="ORF">PACLA_8A052960</name>
</gene>
<comment type="caution">
    <text evidence="8">The sequence shown here is derived from an EMBL/GenBank/DDBJ whole genome shotgun (WGS) entry which is preliminary data.</text>
</comment>
<dbReference type="InterPro" id="IPR017452">
    <property type="entry name" value="GPCR_Rhodpsn_7TM"/>
</dbReference>
<dbReference type="PROSITE" id="PS50262">
    <property type="entry name" value="G_PROTEIN_RECEP_F1_2"/>
    <property type="match status" value="1"/>
</dbReference>
<comment type="subcellular location">
    <subcellularLocation>
        <location evidence="1">Membrane</location>
        <topology evidence="1">Multi-pass membrane protein</topology>
    </subcellularLocation>
</comment>
<dbReference type="PANTHER" id="PTHR24243:SF208">
    <property type="entry name" value="PYROKININ-1 RECEPTOR"/>
    <property type="match status" value="1"/>
</dbReference>
<dbReference type="PANTHER" id="PTHR24243">
    <property type="entry name" value="G-PROTEIN COUPLED RECEPTOR"/>
    <property type="match status" value="1"/>
</dbReference>
<evidence type="ECO:0000256" key="5">
    <source>
        <dbReference type="ARBA" id="ARBA00023136"/>
    </source>
</evidence>
<proteinExistence type="predicted"/>
<sequence>MGKTAYDAWRYSYASVLAFGTLGNILVIISILRQKRVLKNNYYFLVLHLAISDLGALIIFLCDVKKGIVKVSTWYCGFSATSYLFEVAGIGMMLVISVLRYRATVHPLKPAISRRKLKVVCGLVYLCGLIAGYGAYVPECFLLNDPYWKFRNACSIFFFNVPTIFMAVAYYKISRALIKQNRYMKSIYSNPVTRSAPGSSFNILRFVQNRRTFLVCLITILCFGVGNIPMSVNLLFILAEEHHQDMKKFWIYYLASVLRVAGTHSVNPLIYGVLDKKLLTFWKLCRKKKPRTQEN</sequence>
<organism evidence="8 9">
    <name type="scientific">Paramuricea clavata</name>
    <name type="common">Red gorgonian</name>
    <name type="synonym">Violescent sea-whip</name>
    <dbReference type="NCBI Taxonomy" id="317549"/>
    <lineage>
        <taxon>Eukaryota</taxon>
        <taxon>Metazoa</taxon>
        <taxon>Cnidaria</taxon>
        <taxon>Anthozoa</taxon>
        <taxon>Octocorallia</taxon>
        <taxon>Malacalcyonacea</taxon>
        <taxon>Plexauridae</taxon>
        <taxon>Paramuricea</taxon>
    </lineage>
</organism>
<dbReference type="PRINTS" id="PR00237">
    <property type="entry name" value="GPCRRHODOPSN"/>
</dbReference>
<keyword evidence="5" id="KW-0472">Membrane</keyword>
<keyword evidence="3" id="KW-1133">Transmembrane helix</keyword>
<protein>
    <submittedName>
        <fullName evidence="8">Growth hormone secretagogue receptor type 1 isoform X3</fullName>
    </submittedName>
</protein>
<evidence type="ECO:0000313" key="8">
    <source>
        <dbReference type="EMBL" id="CAB3998618.1"/>
    </source>
</evidence>
<dbReference type="GO" id="GO:0004930">
    <property type="term" value="F:G protein-coupled receptor activity"/>
    <property type="evidence" value="ECO:0007669"/>
    <property type="project" value="UniProtKB-KW"/>
</dbReference>
<dbReference type="InterPro" id="IPR000276">
    <property type="entry name" value="GPCR_Rhodpsn"/>
</dbReference>
<keyword evidence="7" id="KW-0807">Transducer</keyword>
<dbReference type="Gene3D" id="1.20.1070.10">
    <property type="entry name" value="Rhodopsin 7-helix transmembrane proteins"/>
    <property type="match status" value="1"/>
</dbReference>
<dbReference type="OrthoDB" id="9990906at2759"/>
<name>A0A7D9E0D2_PARCT</name>
<dbReference type="AlphaFoldDB" id="A0A7D9E0D2"/>
<keyword evidence="9" id="KW-1185">Reference proteome</keyword>
<accession>A0A7D9E0D2</accession>
<evidence type="ECO:0000256" key="3">
    <source>
        <dbReference type="ARBA" id="ARBA00022989"/>
    </source>
</evidence>
<evidence type="ECO:0000256" key="7">
    <source>
        <dbReference type="ARBA" id="ARBA00023224"/>
    </source>
</evidence>
<dbReference type="Pfam" id="PF00001">
    <property type="entry name" value="7tm_1"/>
    <property type="match status" value="1"/>
</dbReference>
<keyword evidence="2" id="KW-0812">Transmembrane</keyword>
<keyword evidence="6 8" id="KW-0675">Receptor</keyword>
<evidence type="ECO:0000256" key="1">
    <source>
        <dbReference type="ARBA" id="ARBA00004141"/>
    </source>
</evidence>
<evidence type="ECO:0000256" key="2">
    <source>
        <dbReference type="ARBA" id="ARBA00022692"/>
    </source>
</evidence>
<dbReference type="Proteomes" id="UP001152795">
    <property type="component" value="Unassembled WGS sequence"/>
</dbReference>
<reference evidence="8" key="1">
    <citation type="submission" date="2020-04" db="EMBL/GenBank/DDBJ databases">
        <authorList>
            <person name="Alioto T."/>
            <person name="Alioto T."/>
            <person name="Gomez Garrido J."/>
        </authorList>
    </citation>
    <scope>NUCLEOTIDE SEQUENCE</scope>
    <source>
        <strain evidence="8">A484AB</strain>
    </source>
</reference>
<dbReference type="EMBL" id="CACRXK020003400">
    <property type="protein sequence ID" value="CAB3998618.1"/>
    <property type="molecule type" value="Genomic_DNA"/>
</dbReference>
<dbReference type="SUPFAM" id="SSF81321">
    <property type="entry name" value="Family A G protein-coupled receptor-like"/>
    <property type="match status" value="1"/>
</dbReference>
<evidence type="ECO:0000313" key="9">
    <source>
        <dbReference type="Proteomes" id="UP001152795"/>
    </source>
</evidence>
<evidence type="ECO:0000256" key="4">
    <source>
        <dbReference type="ARBA" id="ARBA00023040"/>
    </source>
</evidence>
<keyword evidence="4" id="KW-0297">G-protein coupled receptor</keyword>
<dbReference type="CDD" id="cd00637">
    <property type="entry name" value="7tm_classA_rhodopsin-like"/>
    <property type="match status" value="1"/>
</dbReference>
<evidence type="ECO:0000256" key="6">
    <source>
        <dbReference type="ARBA" id="ARBA00023170"/>
    </source>
</evidence>
<dbReference type="GO" id="GO:0016020">
    <property type="term" value="C:membrane"/>
    <property type="evidence" value="ECO:0007669"/>
    <property type="project" value="UniProtKB-SubCell"/>
</dbReference>